<feature type="compositionally biased region" description="Low complexity" evidence="1">
    <location>
        <begin position="88"/>
        <end position="97"/>
    </location>
</feature>
<accession>A0A645CUE4</accession>
<dbReference type="EMBL" id="VSSQ01030139">
    <property type="protein sequence ID" value="MPM80547.1"/>
    <property type="molecule type" value="Genomic_DNA"/>
</dbReference>
<dbReference type="AlphaFoldDB" id="A0A645CUE4"/>
<gene>
    <name evidence="2" type="ORF">SDC9_127594</name>
</gene>
<feature type="compositionally biased region" description="Acidic residues" evidence="1">
    <location>
        <begin position="111"/>
        <end position="122"/>
    </location>
</feature>
<reference evidence="2" key="1">
    <citation type="submission" date="2019-08" db="EMBL/GenBank/DDBJ databases">
        <authorList>
            <person name="Kucharzyk K."/>
            <person name="Murdoch R.W."/>
            <person name="Higgins S."/>
            <person name="Loffler F."/>
        </authorList>
    </citation>
    <scope>NUCLEOTIDE SEQUENCE</scope>
</reference>
<evidence type="ECO:0000313" key="2">
    <source>
        <dbReference type="EMBL" id="MPM80547.1"/>
    </source>
</evidence>
<proteinExistence type="predicted"/>
<organism evidence="2">
    <name type="scientific">bioreactor metagenome</name>
    <dbReference type="NCBI Taxonomy" id="1076179"/>
    <lineage>
        <taxon>unclassified sequences</taxon>
        <taxon>metagenomes</taxon>
        <taxon>ecological metagenomes</taxon>
    </lineage>
</organism>
<feature type="region of interest" description="Disordered" evidence="1">
    <location>
        <begin position="72"/>
        <end position="139"/>
    </location>
</feature>
<evidence type="ECO:0000256" key="1">
    <source>
        <dbReference type="SAM" id="MobiDB-lite"/>
    </source>
</evidence>
<comment type="caution">
    <text evidence="2">The sequence shown here is derived from an EMBL/GenBank/DDBJ whole genome shotgun (WGS) entry which is preliminary data.</text>
</comment>
<protein>
    <submittedName>
        <fullName evidence="2">Uncharacterized protein</fullName>
    </submittedName>
</protein>
<sequence length="139" mass="14336">MAAFFKTGDMRGIGFNGRYGSGYHNPFGVPCRRCCINPSILANFNRTSGAGAIPDTEGTQAAAEVWKDEMPEPPAAMQAGPEESGCPADAACEAAAAMEEKPDGDPGSTDEATDDGLQDSDEVSGICETAGMDDGSGEY</sequence>
<name>A0A645CUE4_9ZZZZ</name>